<dbReference type="InterPro" id="IPR001732">
    <property type="entry name" value="UDP-Glc/GDP-Man_DH_N"/>
</dbReference>
<evidence type="ECO:0000313" key="2">
    <source>
        <dbReference type="EMBL" id="MSE18641.1"/>
    </source>
</evidence>
<feature type="non-terminal residue" evidence="2">
    <location>
        <position position="31"/>
    </location>
</feature>
<proteinExistence type="predicted"/>
<dbReference type="AlphaFoldDB" id="A0A7X2MSP2"/>
<dbReference type="GO" id="GO:0016616">
    <property type="term" value="F:oxidoreductase activity, acting on the CH-OH group of donors, NAD or NADP as acceptor"/>
    <property type="evidence" value="ECO:0007669"/>
    <property type="project" value="InterPro"/>
</dbReference>
<name>A0A7X2MSP2_ENTAG</name>
<comment type="caution">
    <text evidence="2">The sequence shown here is derived from an EMBL/GenBank/DDBJ whole genome shotgun (WGS) entry which is preliminary data.</text>
</comment>
<dbReference type="EMBL" id="WKLC01001971">
    <property type="protein sequence ID" value="MSE18641.1"/>
    <property type="molecule type" value="Genomic_DNA"/>
</dbReference>
<accession>A0A7X2MSP2</accession>
<protein>
    <recommendedName>
        <fullName evidence="1">UDP-glucose/GDP-mannose dehydrogenase N-terminal domain-containing protein</fullName>
    </recommendedName>
</protein>
<dbReference type="GO" id="GO:0051287">
    <property type="term" value="F:NAD binding"/>
    <property type="evidence" value="ECO:0007669"/>
    <property type="project" value="InterPro"/>
</dbReference>
<dbReference type="InterPro" id="IPR036291">
    <property type="entry name" value="NAD(P)-bd_dom_sf"/>
</dbReference>
<sequence>MKVTVFGIGYVGLVQAAVLAEVGHDVLCIDV</sequence>
<organism evidence="2 3">
    <name type="scientific">Enterobacter agglomerans</name>
    <name type="common">Erwinia herbicola</name>
    <name type="synonym">Pantoea agglomerans</name>
    <dbReference type="NCBI Taxonomy" id="549"/>
    <lineage>
        <taxon>Bacteria</taxon>
        <taxon>Pseudomonadati</taxon>
        <taxon>Pseudomonadota</taxon>
        <taxon>Gammaproteobacteria</taxon>
        <taxon>Enterobacterales</taxon>
        <taxon>Erwiniaceae</taxon>
        <taxon>Pantoea</taxon>
        <taxon>Pantoea agglomerans group</taxon>
    </lineage>
</organism>
<reference evidence="2 3" key="1">
    <citation type="submission" date="2019-11" db="EMBL/GenBank/DDBJ databases">
        <title>Draft Genome Sequence of Plant Growth-Promoting Rhizosphere-Associated Bacteria.</title>
        <authorList>
            <person name="Vasilyev I.Y."/>
            <person name="Radchenko V."/>
            <person name="Ilnitskaya E.V."/>
        </authorList>
    </citation>
    <scope>NUCLEOTIDE SEQUENCE [LARGE SCALE GENOMIC DNA]</scope>
    <source>
        <strain evidence="2 3">VRA_MhP_f</strain>
    </source>
</reference>
<evidence type="ECO:0000259" key="1">
    <source>
        <dbReference type="Pfam" id="PF03721"/>
    </source>
</evidence>
<dbReference type="SUPFAM" id="SSF51735">
    <property type="entry name" value="NAD(P)-binding Rossmann-fold domains"/>
    <property type="match status" value="1"/>
</dbReference>
<evidence type="ECO:0000313" key="3">
    <source>
        <dbReference type="Proteomes" id="UP000461948"/>
    </source>
</evidence>
<gene>
    <name evidence="2" type="ORF">GKC49_27175</name>
</gene>
<dbReference type="Proteomes" id="UP000461948">
    <property type="component" value="Unassembled WGS sequence"/>
</dbReference>
<dbReference type="Pfam" id="PF03721">
    <property type="entry name" value="UDPG_MGDP_dh_N"/>
    <property type="match status" value="1"/>
</dbReference>
<dbReference type="Gene3D" id="3.40.50.720">
    <property type="entry name" value="NAD(P)-binding Rossmann-like Domain"/>
    <property type="match status" value="1"/>
</dbReference>
<feature type="domain" description="UDP-glucose/GDP-mannose dehydrogenase N-terminal" evidence="1">
    <location>
        <begin position="1"/>
        <end position="31"/>
    </location>
</feature>